<evidence type="ECO:0000313" key="1">
    <source>
        <dbReference type="EMBL" id="DAD67225.1"/>
    </source>
</evidence>
<organism evidence="1">
    <name type="scientific">Siphoviridae sp. ctXOZ1</name>
    <dbReference type="NCBI Taxonomy" id="2823585"/>
    <lineage>
        <taxon>Viruses</taxon>
        <taxon>Duplodnaviria</taxon>
        <taxon>Heunggongvirae</taxon>
        <taxon>Uroviricota</taxon>
        <taxon>Caudoviricetes</taxon>
    </lineage>
</organism>
<sequence length="93" mass="10947">MELRWEKCRGNRYAGYAEDDFVALLKPIVFERAGRNSLTGARVYEDAWTWELYDTEMNPLQWGDTLTLVKARDAAEKEYNSCKFVAQWKEDES</sequence>
<protein>
    <submittedName>
        <fullName evidence="1">Uncharacterized protein</fullName>
    </submittedName>
</protein>
<reference evidence="1" key="1">
    <citation type="journal article" date="2021" name="Proc. Natl. Acad. Sci. U.S.A.">
        <title>A Catalog of Tens of Thousands of Viruses from Human Metagenomes Reveals Hidden Associations with Chronic Diseases.</title>
        <authorList>
            <person name="Tisza M.J."/>
            <person name="Buck C.B."/>
        </authorList>
    </citation>
    <scope>NUCLEOTIDE SEQUENCE</scope>
    <source>
        <strain evidence="1">CtXOZ1</strain>
    </source>
</reference>
<name>A0A8S5LBB6_9CAUD</name>
<dbReference type="EMBL" id="BK014672">
    <property type="protein sequence ID" value="DAD67225.1"/>
    <property type="molecule type" value="Genomic_DNA"/>
</dbReference>
<proteinExistence type="predicted"/>
<accession>A0A8S5LBB6</accession>